<proteinExistence type="predicted"/>
<gene>
    <name evidence="1" type="ORF">APZ42_012314</name>
</gene>
<accession>A0A162RXT3</accession>
<organism evidence="1 2">
    <name type="scientific">Daphnia magna</name>
    <dbReference type="NCBI Taxonomy" id="35525"/>
    <lineage>
        <taxon>Eukaryota</taxon>
        <taxon>Metazoa</taxon>
        <taxon>Ecdysozoa</taxon>
        <taxon>Arthropoda</taxon>
        <taxon>Crustacea</taxon>
        <taxon>Branchiopoda</taxon>
        <taxon>Diplostraca</taxon>
        <taxon>Cladocera</taxon>
        <taxon>Anomopoda</taxon>
        <taxon>Daphniidae</taxon>
        <taxon>Daphnia</taxon>
    </lineage>
</organism>
<dbReference type="STRING" id="35525.A0A162RXT3"/>
<name>A0A162RXT3_9CRUS</name>
<dbReference type="AlphaFoldDB" id="A0A162RXT3"/>
<sequence>MDDMCLSKYKKRKMNITLATEEVEILYKVSTKTRKTKQRNENIDGTIIMNRTEPEIISGTLNAGTSQVTTSCSTLEFASTLTTREEKVMQEQEISCVIGPDSPGTLNNSLSPVNECFVAYQDLDEEYVDSDFEDCALHEVQPHIYLPILCVAFYLRHHLTKSALHDHLRILSIGTDSIVKKLTSQHNLLSQYSNLKNEVSKIFVCPFKKCPAVLTLQKNKNIPQENQPCGHKFRASNTPCYVLRMPIEKQIRYFIEHYGVSHENWDPNFRGGVQSGGCYRELTDQGLIDDKTITVMWNTDGANPHKKSKKAFWHFMAVINEAKYKLQRAFIILLSLYYGHKKPPMHPFMDWIMSEWARLEREGIFFKDVKYKVRVVIISTDTVARPSLEIRHSLTGSTDVTFVYTQVKNE</sequence>
<evidence type="ECO:0000313" key="1">
    <source>
        <dbReference type="EMBL" id="KZS20870.1"/>
    </source>
</evidence>
<reference evidence="1 2" key="1">
    <citation type="submission" date="2016-03" db="EMBL/GenBank/DDBJ databases">
        <title>EvidentialGene: Evidence-directed Construction of Genes on Genomes.</title>
        <authorList>
            <person name="Gilbert D.G."/>
            <person name="Choi J.-H."/>
            <person name="Mockaitis K."/>
            <person name="Colbourne J."/>
            <person name="Pfrender M."/>
        </authorList>
    </citation>
    <scope>NUCLEOTIDE SEQUENCE [LARGE SCALE GENOMIC DNA]</scope>
    <source>
        <strain evidence="1 2">Xinb3</strain>
        <tissue evidence="1">Complete organism</tissue>
    </source>
</reference>
<dbReference type="EMBL" id="LRGB01000093">
    <property type="protein sequence ID" value="KZS20870.1"/>
    <property type="molecule type" value="Genomic_DNA"/>
</dbReference>
<dbReference type="Proteomes" id="UP000076858">
    <property type="component" value="Unassembled WGS sequence"/>
</dbReference>
<keyword evidence="2" id="KW-1185">Reference proteome</keyword>
<evidence type="ECO:0000313" key="2">
    <source>
        <dbReference type="Proteomes" id="UP000076858"/>
    </source>
</evidence>
<comment type="caution">
    <text evidence="1">The sequence shown here is derived from an EMBL/GenBank/DDBJ whole genome shotgun (WGS) entry which is preliminary data.</text>
</comment>
<dbReference type="OrthoDB" id="10347394at2759"/>
<protein>
    <submittedName>
        <fullName evidence="1">Uncharacterized protein</fullName>
    </submittedName>
</protein>